<dbReference type="Proteomes" id="UP000537775">
    <property type="component" value="Unassembled WGS sequence"/>
</dbReference>
<evidence type="ECO:0000256" key="6">
    <source>
        <dbReference type="HAMAP-Rule" id="MF_00265"/>
    </source>
</evidence>
<comment type="caution">
    <text evidence="8">The sequence shown here is derived from an EMBL/GenBank/DDBJ whole genome shotgun (WGS) entry which is preliminary data.</text>
</comment>
<dbReference type="GO" id="GO:0016787">
    <property type="term" value="F:hydrolase activity"/>
    <property type="evidence" value="ECO:0007669"/>
    <property type="project" value="UniProtKB-KW"/>
</dbReference>
<dbReference type="EC" id="3.1.-.-" evidence="6"/>
<dbReference type="AlphaFoldDB" id="A0A7X0FS41"/>
<evidence type="ECO:0000256" key="2">
    <source>
        <dbReference type="ARBA" id="ARBA00022722"/>
    </source>
</evidence>
<keyword evidence="2 6" id="KW-0540">Nuclease</keyword>
<dbReference type="CDD" id="cd09873">
    <property type="entry name" value="PIN_Pae0151-like"/>
    <property type="match status" value="1"/>
</dbReference>
<reference evidence="8 9" key="1">
    <citation type="submission" date="2020-08" db="EMBL/GenBank/DDBJ databases">
        <title>Sequencing the genomes of 1000 actinobacteria strains.</title>
        <authorList>
            <person name="Klenk H.-P."/>
        </authorList>
    </citation>
    <scope>NUCLEOTIDE SEQUENCE [LARGE SCALE GENOMIC DNA]</scope>
    <source>
        <strain evidence="8 9">DSM 12511</strain>
    </source>
</reference>
<evidence type="ECO:0000259" key="7">
    <source>
        <dbReference type="Pfam" id="PF01850"/>
    </source>
</evidence>
<keyword evidence="3 6" id="KW-0479">Metal-binding</keyword>
<gene>
    <name evidence="6" type="primary">vapC</name>
    <name evidence="8" type="ORF">HD594_002992</name>
</gene>
<dbReference type="Gene3D" id="3.40.50.1010">
    <property type="entry name" value="5'-nuclease"/>
    <property type="match status" value="1"/>
</dbReference>
<accession>A0A7X0FS41</accession>
<evidence type="ECO:0000256" key="4">
    <source>
        <dbReference type="ARBA" id="ARBA00022801"/>
    </source>
</evidence>
<dbReference type="InterPro" id="IPR029060">
    <property type="entry name" value="PIN-like_dom_sf"/>
</dbReference>
<evidence type="ECO:0000256" key="1">
    <source>
        <dbReference type="ARBA" id="ARBA00022649"/>
    </source>
</evidence>
<evidence type="ECO:0000256" key="3">
    <source>
        <dbReference type="ARBA" id="ARBA00022723"/>
    </source>
</evidence>
<dbReference type="GO" id="GO:0090729">
    <property type="term" value="F:toxin activity"/>
    <property type="evidence" value="ECO:0007669"/>
    <property type="project" value="UniProtKB-KW"/>
</dbReference>
<dbReference type="Pfam" id="PF01850">
    <property type="entry name" value="PIN"/>
    <property type="match status" value="1"/>
</dbReference>
<name>A0A7X0FS41_9MICO</name>
<feature type="domain" description="PIN" evidence="7">
    <location>
        <begin position="10"/>
        <end position="128"/>
    </location>
</feature>
<dbReference type="InterPro" id="IPR044153">
    <property type="entry name" value="PIN_Pae0151-like"/>
</dbReference>
<dbReference type="PANTHER" id="PTHR35901:SF1">
    <property type="entry name" value="EXONUCLEASE VAPC9"/>
    <property type="match status" value="1"/>
</dbReference>
<evidence type="ECO:0000256" key="5">
    <source>
        <dbReference type="ARBA" id="ARBA00022842"/>
    </source>
</evidence>
<dbReference type="EMBL" id="JACHML010000001">
    <property type="protein sequence ID" value="MBB6392679.1"/>
    <property type="molecule type" value="Genomic_DNA"/>
</dbReference>
<comment type="function">
    <text evidence="6">Toxic component of a toxin-antitoxin (TA) system. An RNase.</text>
</comment>
<keyword evidence="6" id="KW-0800">Toxin</keyword>
<dbReference type="RefSeq" id="WP_184751723.1">
    <property type="nucleotide sequence ID" value="NZ_BAAAJR010000001.1"/>
</dbReference>
<feature type="binding site" evidence="6">
    <location>
        <position position="13"/>
    </location>
    <ligand>
        <name>Mg(2+)</name>
        <dbReference type="ChEBI" id="CHEBI:18420"/>
    </ligand>
</feature>
<dbReference type="GO" id="GO:0000287">
    <property type="term" value="F:magnesium ion binding"/>
    <property type="evidence" value="ECO:0007669"/>
    <property type="project" value="UniProtKB-UniRule"/>
</dbReference>
<organism evidence="8 9">
    <name type="scientific">Microbacterium thalassium</name>
    <dbReference type="NCBI Taxonomy" id="362649"/>
    <lineage>
        <taxon>Bacteria</taxon>
        <taxon>Bacillati</taxon>
        <taxon>Actinomycetota</taxon>
        <taxon>Actinomycetes</taxon>
        <taxon>Micrococcales</taxon>
        <taxon>Microbacteriaceae</taxon>
        <taxon>Microbacterium</taxon>
    </lineage>
</organism>
<dbReference type="HAMAP" id="MF_00265">
    <property type="entry name" value="VapC_Nob1"/>
    <property type="match status" value="1"/>
</dbReference>
<feature type="binding site" evidence="6">
    <location>
        <position position="103"/>
    </location>
    <ligand>
        <name>Mg(2+)</name>
        <dbReference type="ChEBI" id="CHEBI:18420"/>
    </ligand>
</feature>
<comment type="similarity">
    <text evidence="6">Belongs to the PINc/VapC protein family.</text>
</comment>
<dbReference type="InterPro" id="IPR002716">
    <property type="entry name" value="PIN_dom"/>
</dbReference>
<evidence type="ECO:0000313" key="8">
    <source>
        <dbReference type="EMBL" id="MBB6392679.1"/>
    </source>
</evidence>
<keyword evidence="4 6" id="KW-0378">Hydrolase</keyword>
<dbReference type="PANTHER" id="PTHR35901">
    <property type="entry name" value="RIBONUCLEASE VAPC3"/>
    <property type="match status" value="1"/>
</dbReference>
<keyword evidence="1 6" id="KW-1277">Toxin-antitoxin system</keyword>
<dbReference type="GO" id="GO:0004540">
    <property type="term" value="F:RNA nuclease activity"/>
    <property type="evidence" value="ECO:0007669"/>
    <property type="project" value="InterPro"/>
</dbReference>
<dbReference type="InterPro" id="IPR022907">
    <property type="entry name" value="VapC_family"/>
</dbReference>
<protein>
    <recommendedName>
        <fullName evidence="6">Ribonuclease VapC</fullName>
        <shortName evidence="6">RNase VapC</shortName>
        <ecNumber evidence="6">3.1.-.-</ecNumber>
    </recommendedName>
    <alternativeName>
        <fullName evidence="6">Toxin VapC</fullName>
    </alternativeName>
</protein>
<sequence>MPDADRPELVVVDASVVVALVAAPNATVDALAARLRETSLHAPQHLPVEVDSALRGLVLGGVLSPAQGGAARRVARELPVDLWPWEILSDRAWELRDNLTTYDAGYVALAEHLGAALVTADARIATVPHVTCPVEVLD</sequence>
<proteinExistence type="inferred from homology"/>
<keyword evidence="9" id="KW-1185">Reference proteome</keyword>
<evidence type="ECO:0000313" key="9">
    <source>
        <dbReference type="Proteomes" id="UP000537775"/>
    </source>
</evidence>
<dbReference type="InterPro" id="IPR051619">
    <property type="entry name" value="TypeII_TA_RNase_PINc/VapC"/>
</dbReference>
<comment type="cofactor">
    <cofactor evidence="6">
        <name>Mg(2+)</name>
        <dbReference type="ChEBI" id="CHEBI:18420"/>
    </cofactor>
</comment>
<keyword evidence="5 6" id="KW-0460">Magnesium</keyword>
<dbReference type="SUPFAM" id="SSF88723">
    <property type="entry name" value="PIN domain-like"/>
    <property type="match status" value="1"/>
</dbReference>